<organism evidence="9 10">
    <name type="scientific">Tritrichomonas musculus</name>
    <dbReference type="NCBI Taxonomy" id="1915356"/>
    <lineage>
        <taxon>Eukaryota</taxon>
        <taxon>Metamonada</taxon>
        <taxon>Parabasalia</taxon>
        <taxon>Tritrichomonadida</taxon>
        <taxon>Tritrichomonadidae</taxon>
        <taxon>Tritrichomonas</taxon>
    </lineage>
</organism>
<accession>A0ABR2HI00</accession>
<keyword evidence="3" id="KW-1003">Cell membrane</keyword>
<evidence type="ECO:0000256" key="7">
    <source>
        <dbReference type="SAM" id="MobiDB-lite"/>
    </source>
</evidence>
<feature type="transmembrane region" description="Helical" evidence="8">
    <location>
        <begin position="381"/>
        <end position="403"/>
    </location>
</feature>
<keyword evidence="5 8" id="KW-1133">Transmembrane helix</keyword>
<sequence>MSSDSIEEIYNYSDEDSMNELGKNKKNINKNEDLKTSLNSSSENSTGGIPLNENEEVSETDKKVTTYWDKCVSYWKQYIDPNVWRSTPICLLIGVAFWCLGFIPNYEKCMLSQSIFAIIGGVIIGAFQKVQEFIHRKTIHPGIAFSKGTFMQLAVILYGFRVQLSDIAEVGWSGAVTSVLMVIVTFLIGLLLGTIFKLPLTLSGIVSCGFSICGIAAILSACLLFESSGADISLACVFVIIGGFIDIAVYPSLYSIKNKIGFDDKNFGITAGASIKEIAHTVSVGLSCSASVSKYAMIVKMFKVFCMPFMLIILGFALPIYKKAQEKKNNATKAGHRKEKTSYEKCTEFWGKVTIPYFAFLFILFTIINSYTKISEKAHDIINEIIIIFLSTSMFCVGITTNLRELIKGTGWRPITLAIILYIWVFGFSWFLNFIFAKIKGE</sequence>
<keyword evidence="4 8" id="KW-0812">Transmembrane</keyword>
<evidence type="ECO:0000256" key="1">
    <source>
        <dbReference type="ARBA" id="ARBA00004651"/>
    </source>
</evidence>
<dbReference type="PANTHER" id="PTHR30106:SF2">
    <property type="entry name" value="UPF0324 INNER MEMBRANE PROTEIN YEIH"/>
    <property type="match status" value="1"/>
</dbReference>
<feature type="compositionally biased region" description="Polar residues" evidence="7">
    <location>
        <begin position="36"/>
        <end position="47"/>
    </location>
</feature>
<feature type="region of interest" description="Disordered" evidence="7">
    <location>
        <begin position="17"/>
        <end position="57"/>
    </location>
</feature>
<feature type="transmembrane region" description="Helical" evidence="8">
    <location>
        <begin position="232"/>
        <end position="250"/>
    </location>
</feature>
<evidence type="ECO:0008006" key="11">
    <source>
        <dbReference type="Google" id="ProtNLM"/>
    </source>
</evidence>
<feature type="transmembrane region" description="Helical" evidence="8">
    <location>
        <begin position="172"/>
        <end position="192"/>
    </location>
</feature>
<comment type="similarity">
    <text evidence="2">Belongs to the UPF0324 family.</text>
</comment>
<reference evidence="9 10" key="1">
    <citation type="submission" date="2024-04" db="EMBL/GenBank/DDBJ databases">
        <title>Tritrichomonas musculus Genome.</title>
        <authorList>
            <person name="Alves-Ferreira E."/>
            <person name="Grigg M."/>
            <person name="Lorenzi H."/>
            <person name="Galac M."/>
        </authorList>
    </citation>
    <scope>NUCLEOTIDE SEQUENCE [LARGE SCALE GENOMIC DNA]</scope>
    <source>
        <strain evidence="9 10">EAF2021</strain>
    </source>
</reference>
<comment type="caution">
    <text evidence="9">The sequence shown here is derived from an EMBL/GenBank/DDBJ whole genome shotgun (WGS) entry which is preliminary data.</text>
</comment>
<protein>
    <recommendedName>
        <fullName evidence="11">Sulfate exporter family transporter</fullName>
    </recommendedName>
</protein>
<dbReference type="Proteomes" id="UP001470230">
    <property type="component" value="Unassembled WGS sequence"/>
</dbReference>
<dbReference type="InterPro" id="IPR018383">
    <property type="entry name" value="UPF0324_pro"/>
</dbReference>
<feature type="transmembrane region" description="Helical" evidence="8">
    <location>
        <begin position="415"/>
        <end position="436"/>
    </location>
</feature>
<gene>
    <name evidence="9" type="ORF">M9Y10_018892</name>
</gene>
<evidence type="ECO:0000313" key="10">
    <source>
        <dbReference type="Proteomes" id="UP001470230"/>
    </source>
</evidence>
<feature type="transmembrane region" description="Helical" evidence="8">
    <location>
        <begin position="110"/>
        <end position="127"/>
    </location>
</feature>
<feature type="transmembrane region" description="Helical" evidence="8">
    <location>
        <begin position="301"/>
        <end position="321"/>
    </location>
</feature>
<evidence type="ECO:0000256" key="2">
    <source>
        <dbReference type="ARBA" id="ARBA00007977"/>
    </source>
</evidence>
<feature type="transmembrane region" description="Helical" evidence="8">
    <location>
        <begin position="139"/>
        <end position="160"/>
    </location>
</feature>
<dbReference type="EMBL" id="JAPFFF010000027">
    <property type="protein sequence ID" value="KAK8847856.1"/>
    <property type="molecule type" value="Genomic_DNA"/>
</dbReference>
<comment type="subcellular location">
    <subcellularLocation>
        <location evidence="1">Cell membrane</location>
        <topology evidence="1">Multi-pass membrane protein</topology>
    </subcellularLocation>
</comment>
<keyword evidence="6 8" id="KW-0472">Membrane</keyword>
<dbReference type="PANTHER" id="PTHR30106">
    <property type="entry name" value="INNER MEMBRANE PROTEIN YEIH-RELATED"/>
    <property type="match status" value="1"/>
</dbReference>
<evidence type="ECO:0000256" key="8">
    <source>
        <dbReference type="SAM" id="Phobius"/>
    </source>
</evidence>
<proteinExistence type="inferred from homology"/>
<dbReference type="Pfam" id="PF03601">
    <property type="entry name" value="Cons_hypoth698"/>
    <property type="match status" value="1"/>
</dbReference>
<evidence type="ECO:0000313" key="9">
    <source>
        <dbReference type="EMBL" id="KAK8847856.1"/>
    </source>
</evidence>
<name>A0ABR2HI00_9EUKA</name>
<keyword evidence="10" id="KW-1185">Reference proteome</keyword>
<evidence type="ECO:0000256" key="5">
    <source>
        <dbReference type="ARBA" id="ARBA00022989"/>
    </source>
</evidence>
<evidence type="ECO:0000256" key="6">
    <source>
        <dbReference type="ARBA" id="ARBA00023136"/>
    </source>
</evidence>
<feature type="transmembrane region" description="Helical" evidence="8">
    <location>
        <begin position="83"/>
        <end position="104"/>
    </location>
</feature>
<feature type="transmembrane region" description="Helical" evidence="8">
    <location>
        <begin position="349"/>
        <end position="369"/>
    </location>
</feature>
<evidence type="ECO:0000256" key="3">
    <source>
        <dbReference type="ARBA" id="ARBA00022475"/>
    </source>
</evidence>
<evidence type="ECO:0000256" key="4">
    <source>
        <dbReference type="ARBA" id="ARBA00022692"/>
    </source>
</evidence>
<feature type="transmembrane region" description="Helical" evidence="8">
    <location>
        <begin position="204"/>
        <end position="226"/>
    </location>
</feature>